<evidence type="ECO:0000256" key="4">
    <source>
        <dbReference type="SAM" id="SignalP"/>
    </source>
</evidence>
<dbReference type="PIRSF" id="PIRSF002741">
    <property type="entry name" value="MppA"/>
    <property type="match status" value="1"/>
</dbReference>
<evidence type="ECO:0000259" key="5">
    <source>
        <dbReference type="Pfam" id="PF00496"/>
    </source>
</evidence>
<organism evidence="6 7">
    <name type="scientific">Rhodococcus artemisiae</name>
    <dbReference type="NCBI Taxonomy" id="714159"/>
    <lineage>
        <taxon>Bacteria</taxon>
        <taxon>Bacillati</taxon>
        <taxon>Actinomycetota</taxon>
        <taxon>Actinomycetes</taxon>
        <taxon>Mycobacteriales</taxon>
        <taxon>Nocardiaceae</taxon>
        <taxon>Rhodococcus</taxon>
    </lineage>
</organism>
<proteinExistence type="inferred from homology"/>
<dbReference type="PANTHER" id="PTHR30290">
    <property type="entry name" value="PERIPLASMIC BINDING COMPONENT OF ABC TRANSPORTER"/>
    <property type="match status" value="1"/>
</dbReference>
<sequence>MIRRRRIRKLPAALLSLTLFMFVAACGGPDSSDSGSSADDGEPVAGGSATILEIAEPPTLDPAKLSNTWAHMAPLGNALYGTLMINSTEDFEIEYKMATDFSTTDGGTTFDLKVQPGLTFTDGTPLDAAAVKYNWDRLKDPATGSTAIRVASSIANTEVVDAETLRVTLAAPNLQFAQGIAATSLNWIASPTALEKGATAFDEDPAGAGPFEVVRWTRQGEIEMEKNPDYWDAPKPYLDTLTIRTAHEATQRMNAMTTGAADLAAESSANNIIAAESQGLNTEVVPTGGGQIIAMNNRRAPFDDIRARQAVQLALDTDNLNLIVYNGEGEVPETLFAEESPYYQDKPFPDTNAEEAQKLFDELAAEGKPVSFTFMSYPSSESKTLAEAVQAQLSTYDNVDVKVEIHDIANAHARTAARDFDMSITSAIIQDPDYGLWSAFHSTSPGNFMGVDDPELDEALDRGRESASQDERIEAYNAVEDRLADLTVGVFYTKATPAVIYGEDVHGVELYTLGSPLVEEIWIG</sequence>
<evidence type="ECO:0000256" key="1">
    <source>
        <dbReference type="ARBA" id="ARBA00005695"/>
    </source>
</evidence>
<accession>A0ABU7LDK0</accession>
<feature type="signal peptide" evidence="4">
    <location>
        <begin position="1"/>
        <end position="25"/>
    </location>
</feature>
<dbReference type="InterPro" id="IPR000914">
    <property type="entry name" value="SBP_5_dom"/>
</dbReference>
<reference evidence="6 7" key="1">
    <citation type="submission" date="2023-07" db="EMBL/GenBank/DDBJ databases">
        <authorList>
            <person name="Girao M."/>
            <person name="Carvalho M.F."/>
        </authorList>
    </citation>
    <scope>NUCLEOTIDE SEQUENCE [LARGE SCALE GENOMIC DNA]</scope>
    <source>
        <strain evidence="6 7">YIM65754</strain>
    </source>
</reference>
<dbReference type="InterPro" id="IPR030678">
    <property type="entry name" value="Peptide/Ni-bd"/>
</dbReference>
<dbReference type="CDD" id="cd00995">
    <property type="entry name" value="PBP2_NikA_DppA_OppA_like"/>
    <property type="match status" value="1"/>
</dbReference>
<keyword evidence="7" id="KW-1185">Reference proteome</keyword>
<protein>
    <submittedName>
        <fullName evidence="6">ABC transporter substrate-binding protein</fullName>
    </submittedName>
</protein>
<dbReference type="EMBL" id="JAUTXY010000008">
    <property type="protein sequence ID" value="MEE2059332.1"/>
    <property type="molecule type" value="Genomic_DNA"/>
</dbReference>
<evidence type="ECO:0000256" key="3">
    <source>
        <dbReference type="ARBA" id="ARBA00022729"/>
    </source>
</evidence>
<name>A0ABU7LDK0_9NOCA</name>
<keyword evidence="2" id="KW-0813">Transport</keyword>
<feature type="chain" id="PRO_5046237453" evidence="4">
    <location>
        <begin position="26"/>
        <end position="524"/>
    </location>
</feature>
<dbReference type="Gene3D" id="3.10.105.10">
    <property type="entry name" value="Dipeptide-binding Protein, Domain 3"/>
    <property type="match status" value="1"/>
</dbReference>
<dbReference type="SUPFAM" id="SSF53850">
    <property type="entry name" value="Periplasmic binding protein-like II"/>
    <property type="match status" value="1"/>
</dbReference>
<keyword evidence="3 4" id="KW-0732">Signal</keyword>
<comment type="caution">
    <text evidence="6">The sequence shown here is derived from an EMBL/GenBank/DDBJ whole genome shotgun (WGS) entry which is preliminary data.</text>
</comment>
<dbReference type="Gene3D" id="3.40.190.10">
    <property type="entry name" value="Periplasmic binding protein-like II"/>
    <property type="match status" value="1"/>
</dbReference>
<dbReference type="Proteomes" id="UP001336020">
    <property type="component" value="Unassembled WGS sequence"/>
</dbReference>
<evidence type="ECO:0000313" key="6">
    <source>
        <dbReference type="EMBL" id="MEE2059332.1"/>
    </source>
</evidence>
<dbReference type="Pfam" id="PF00496">
    <property type="entry name" value="SBP_bac_5"/>
    <property type="match status" value="1"/>
</dbReference>
<comment type="similarity">
    <text evidence="1">Belongs to the bacterial solute-binding protein 5 family.</text>
</comment>
<evidence type="ECO:0000313" key="7">
    <source>
        <dbReference type="Proteomes" id="UP001336020"/>
    </source>
</evidence>
<dbReference type="InterPro" id="IPR039424">
    <property type="entry name" value="SBP_5"/>
</dbReference>
<feature type="domain" description="Solute-binding protein family 5" evidence="5">
    <location>
        <begin position="93"/>
        <end position="444"/>
    </location>
</feature>
<dbReference type="PANTHER" id="PTHR30290:SF9">
    <property type="entry name" value="OLIGOPEPTIDE-BINDING PROTEIN APPA"/>
    <property type="match status" value="1"/>
</dbReference>
<evidence type="ECO:0000256" key="2">
    <source>
        <dbReference type="ARBA" id="ARBA00022448"/>
    </source>
</evidence>
<dbReference type="PROSITE" id="PS51257">
    <property type="entry name" value="PROKAR_LIPOPROTEIN"/>
    <property type="match status" value="1"/>
</dbReference>
<gene>
    <name evidence="6" type="ORF">Q7514_17580</name>
</gene>